<dbReference type="Gene3D" id="1.20.58.390">
    <property type="entry name" value="Neurotransmitter-gated ion-channel transmembrane domain"/>
    <property type="match status" value="2"/>
</dbReference>
<dbReference type="PROSITE" id="PS00236">
    <property type="entry name" value="NEUROTR_ION_CHANNEL"/>
    <property type="match status" value="1"/>
</dbReference>
<accession>A0AA97J1D2</accession>
<keyword evidence="15 26" id="KW-0407">Ion channel</keyword>
<feature type="domain" description="Neurotransmitter-gated ion-channel transmembrane" evidence="29">
    <location>
        <begin position="240"/>
        <end position="488"/>
    </location>
</feature>
<dbReference type="FunFam" id="1.20.58.390:FF:000011">
    <property type="entry name" value="neuronal acetylcholine receptor subunit alpha-7"/>
    <property type="match status" value="1"/>
</dbReference>
<dbReference type="Proteomes" id="UP001190640">
    <property type="component" value="Chromosome 1"/>
</dbReference>
<evidence type="ECO:0000256" key="27">
    <source>
        <dbReference type="SAM" id="MobiDB-lite"/>
    </source>
</evidence>
<organism evidence="30 31">
    <name type="scientific">Eublepharis macularius</name>
    <name type="common">Leopard gecko</name>
    <name type="synonym">Cyrtodactylus macularius</name>
    <dbReference type="NCBI Taxonomy" id="481883"/>
    <lineage>
        <taxon>Eukaryota</taxon>
        <taxon>Metazoa</taxon>
        <taxon>Chordata</taxon>
        <taxon>Craniata</taxon>
        <taxon>Vertebrata</taxon>
        <taxon>Euteleostomi</taxon>
        <taxon>Lepidosauria</taxon>
        <taxon>Squamata</taxon>
        <taxon>Bifurcata</taxon>
        <taxon>Gekkota</taxon>
        <taxon>Eublepharidae</taxon>
        <taxon>Eublepharinae</taxon>
        <taxon>Eublepharis</taxon>
    </lineage>
</organism>
<dbReference type="Pfam" id="PF02932">
    <property type="entry name" value="Neur_chan_memb"/>
    <property type="match status" value="1"/>
</dbReference>
<evidence type="ECO:0000256" key="26">
    <source>
        <dbReference type="RuleBase" id="RU000687"/>
    </source>
</evidence>
<dbReference type="InterPro" id="IPR018000">
    <property type="entry name" value="Neurotransmitter_ion_chnl_CS"/>
</dbReference>
<feature type="chain" id="PRO_5041515136" description="Neuronal acetylcholine receptor subunit alpha-7" evidence="26">
    <location>
        <begin position="26"/>
        <end position="504"/>
    </location>
</feature>
<reference evidence="31" key="1">
    <citation type="submission" date="2025-08" db="UniProtKB">
        <authorList>
            <consortium name="RefSeq"/>
        </authorList>
    </citation>
    <scope>IDENTIFICATION</scope>
    <source>
        <tissue evidence="31">Blood</tissue>
    </source>
</reference>
<dbReference type="KEGG" id="emc:129325742"/>
<evidence type="ECO:0000256" key="3">
    <source>
        <dbReference type="ARBA" id="ARBA00022475"/>
    </source>
</evidence>
<evidence type="ECO:0000256" key="8">
    <source>
        <dbReference type="ARBA" id="ARBA00023065"/>
    </source>
</evidence>
<evidence type="ECO:0000256" key="12">
    <source>
        <dbReference type="ARBA" id="ARBA00023180"/>
    </source>
</evidence>
<feature type="signal peptide" evidence="26">
    <location>
        <begin position="1"/>
        <end position="25"/>
    </location>
</feature>
<feature type="transmembrane region" description="Helical" evidence="26">
    <location>
        <begin position="267"/>
        <end position="287"/>
    </location>
</feature>
<comment type="catalytic activity">
    <reaction evidence="17">
        <text>L-arginine(in) = L-arginine(out)</text>
        <dbReference type="Rhea" id="RHEA:32143"/>
        <dbReference type="ChEBI" id="CHEBI:32682"/>
    </reaction>
</comment>
<protein>
    <recommendedName>
        <fullName evidence="24">Neuronal acetylcholine receptor subunit alpha-7</fullName>
    </recommendedName>
    <alternativeName>
        <fullName evidence="25">Nicotinic acetylcholine receptor subunit alpha-7</fullName>
    </alternativeName>
</protein>
<keyword evidence="4 26" id="KW-0812">Transmembrane</keyword>
<comment type="catalytic activity">
    <reaction evidence="19">
        <text>Na(+)(in) = Na(+)(out)</text>
        <dbReference type="Rhea" id="RHEA:34963"/>
        <dbReference type="ChEBI" id="CHEBI:29101"/>
    </reaction>
</comment>
<dbReference type="FunFam" id="2.70.170.10:FF:000009">
    <property type="entry name" value="Neuronal acetylcholine receptor subunit alpha-7"/>
    <property type="match status" value="1"/>
</dbReference>
<feature type="transmembrane region" description="Helical" evidence="26">
    <location>
        <begin position="299"/>
        <end position="318"/>
    </location>
</feature>
<dbReference type="Gene3D" id="2.70.170.10">
    <property type="entry name" value="Neurotransmitter-gated ion-channel ligand-binding domain"/>
    <property type="match status" value="1"/>
</dbReference>
<sequence>MGPAARLLALRACLGLGLCLPGAWGGIYQRQLLKDLMEDYTPLERPVGDDAQPLTVHFTLSLMQIMDVDEKNQVLTTNVWLQMYWYDHYLRWNESEYPGVKTLRFSADSVWTPDILLYNSANEDFDSTFHTNVLVNSSGYCQWLPPGILKSTCRIDVRWFPFDTQKCDLKFGSWTYDGWLLDLRLMEMDTSGYVANGEWDLVGVPGSQNKVFYECCREPYVDVTFAITMRRRTLYYALNMLVPCLLLSAMTFLVFMLPADSGEKISLGITVLLSLTVFMLLVAEVMPATSDSIPLIGQYFASTMGMVGLSVVATVFVLQYHHHDPDSGCMPKWVQVVVLRWGAWLLRMRQPGEEPMGRPHCAPSLLSCSSDNSEGSPVPTQQAAPVVAIANGNLPYAGIPAAPLPTKPPEVPRPFLPSPEPQPSTPEEILSIPELGRILEELRYVAQCFRGRDAAKASCSQWKFAAAVIDRLCLVTFALVHIVCLIGILMSAPNFAEAVTKDFL</sequence>
<dbReference type="GO" id="GO:0045211">
    <property type="term" value="C:postsynaptic membrane"/>
    <property type="evidence" value="ECO:0007669"/>
    <property type="project" value="UniProtKB-SubCell"/>
</dbReference>
<feature type="transmembrane region" description="Helical" evidence="26">
    <location>
        <begin position="472"/>
        <end position="492"/>
    </location>
</feature>
<evidence type="ECO:0000313" key="31">
    <source>
        <dbReference type="RefSeq" id="XP_054829585.1"/>
    </source>
</evidence>
<evidence type="ECO:0000313" key="30">
    <source>
        <dbReference type="Proteomes" id="UP001190640"/>
    </source>
</evidence>
<evidence type="ECO:0000256" key="24">
    <source>
        <dbReference type="ARBA" id="ARBA00040003"/>
    </source>
</evidence>
<evidence type="ECO:0000256" key="21">
    <source>
        <dbReference type="ARBA" id="ARBA00036754"/>
    </source>
</evidence>
<evidence type="ECO:0000256" key="17">
    <source>
        <dbReference type="ARBA" id="ARBA00034423"/>
    </source>
</evidence>
<evidence type="ECO:0000259" key="29">
    <source>
        <dbReference type="Pfam" id="PF02932"/>
    </source>
</evidence>
<proteinExistence type="inferred from homology"/>
<evidence type="ECO:0000256" key="25">
    <source>
        <dbReference type="ARBA" id="ARBA00081631"/>
    </source>
</evidence>
<dbReference type="GO" id="GO:0004888">
    <property type="term" value="F:transmembrane signaling receptor activity"/>
    <property type="evidence" value="ECO:0007669"/>
    <property type="project" value="InterPro"/>
</dbReference>
<evidence type="ECO:0000256" key="5">
    <source>
        <dbReference type="ARBA" id="ARBA00022729"/>
    </source>
</evidence>
<evidence type="ECO:0000256" key="23">
    <source>
        <dbReference type="ARBA" id="ARBA00037939"/>
    </source>
</evidence>
<dbReference type="NCBIfam" id="TIGR00860">
    <property type="entry name" value="LIC"/>
    <property type="match status" value="1"/>
</dbReference>
<evidence type="ECO:0000256" key="4">
    <source>
        <dbReference type="ARBA" id="ARBA00022692"/>
    </source>
</evidence>
<evidence type="ECO:0000259" key="28">
    <source>
        <dbReference type="Pfam" id="PF02931"/>
    </source>
</evidence>
<evidence type="ECO:0000256" key="14">
    <source>
        <dbReference type="ARBA" id="ARBA00023286"/>
    </source>
</evidence>
<gene>
    <name evidence="31" type="primary">LOC129325742</name>
</gene>
<keyword evidence="9 26" id="KW-0472">Membrane</keyword>
<evidence type="ECO:0000256" key="7">
    <source>
        <dbReference type="ARBA" id="ARBA00023018"/>
    </source>
</evidence>
<evidence type="ECO:0000256" key="9">
    <source>
        <dbReference type="ARBA" id="ARBA00023136"/>
    </source>
</evidence>
<dbReference type="InterPro" id="IPR038050">
    <property type="entry name" value="Neuro_actylchol_rec"/>
</dbReference>
<comment type="subcellular location">
    <subcellularLocation>
        <location evidence="16">Postsynaptic cell membrane</location>
        <topology evidence="16">Multi-pass membrane protein</topology>
    </subcellularLocation>
</comment>
<comment type="similarity">
    <text evidence="23">Belongs to the ligand-gated ion channel (TC 1.A.9) family. Acetylcholine receptor (TC 1.A.9.1) subfamily. Alpha-7/CHRNA7 sub-subfamily.</text>
</comment>
<keyword evidence="3" id="KW-1003">Cell membrane</keyword>
<comment type="catalytic activity">
    <reaction evidence="21">
        <text>guanidine(out) = guanidine(in)</text>
        <dbReference type="Rhea" id="RHEA:73883"/>
        <dbReference type="ChEBI" id="CHEBI:30087"/>
    </reaction>
</comment>
<evidence type="ECO:0000256" key="6">
    <source>
        <dbReference type="ARBA" id="ARBA00022989"/>
    </source>
</evidence>
<dbReference type="PANTHER" id="PTHR18945">
    <property type="entry name" value="NEUROTRANSMITTER GATED ION CHANNEL"/>
    <property type="match status" value="1"/>
</dbReference>
<dbReference type="InterPro" id="IPR002394">
    <property type="entry name" value="Nicotinic_acetylcholine_rcpt"/>
</dbReference>
<comment type="catalytic activity">
    <reaction evidence="18">
        <text>K(+)(in) = K(+)(out)</text>
        <dbReference type="Rhea" id="RHEA:29463"/>
        <dbReference type="ChEBI" id="CHEBI:29103"/>
    </reaction>
</comment>
<dbReference type="InterPro" id="IPR006029">
    <property type="entry name" value="Neurotrans-gated_channel_TM"/>
</dbReference>
<name>A0AA97J1D2_EUBMA</name>
<feature type="region of interest" description="Disordered" evidence="27">
    <location>
        <begin position="408"/>
        <end position="427"/>
    </location>
</feature>
<comment type="catalytic activity">
    <reaction evidence="20">
        <text>Ca(2+)(in) = Ca(2+)(out)</text>
        <dbReference type="Rhea" id="RHEA:29671"/>
        <dbReference type="ChEBI" id="CHEBI:29108"/>
    </reaction>
</comment>
<keyword evidence="7" id="KW-0770">Synapse</keyword>
<keyword evidence="10" id="KW-1015">Disulfide bond</keyword>
<evidence type="ECO:0000256" key="1">
    <source>
        <dbReference type="ARBA" id="ARBA00000309"/>
    </source>
</evidence>
<keyword evidence="30" id="KW-1185">Reference proteome</keyword>
<dbReference type="PRINTS" id="PR00254">
    <property type="entry name" value="NICOTINICR"/>
</dbReference>
<comment type="catalytic activity">
    <reaction evidence="1">
        <text>NH4(+)(in) = NH4(+)(out)</text>
        <dbReference type="Rhea" id="RHEA:28747"/>
        <dbReference type="ChEBI" id="CHEBI:28938"/>
    </reaction>
</comment>
<dbReference type="Pfam" id="PF02931">
    <property type="entry name" value="Neur_chan_LBD"/>
    <property type="match status" value="1"/>
</dbReference>
<dbReference type="InterPro" id="IPR036719">
    <property type="entry name" value="Neuro-gated_channel_TM_sf"/>
</dbReference>
<dbReference type="RefSeq" id="XP_054829585.1">
    <property type="nucleotide sequence ID" value="XM_054973610.1"/>
</dbReference>
<dbReference type="GO" id="GO:0022848">
    <property type="term" value="F:acetylcholine-gated monoatomic cation-selective channel activity"/>
    <property type="evidence" value="ECO:0007669"/>
    <property type="project" value="InterPro"/>
</dbReference>
<feature type="compositionally biased region" description="Pro residues" evidence="27">
    <location>
        <begin position="408"/>
        <end position="424"/>
    </location>
</feature>
<dbReference type="GeneID" id="129325742"/>
<keyword evidence="2 26" id="KW-0813">Transport</keyword>
<keyword evidence="12" id="KW-0325">Glycoprotein</keyword>
<dbReference type="FunFam" id="1.20.58.390:FF:000007">
    <property type="entry name" value="Neuronal acetylcholine receptor subunit alpha-7"/>
    <property type="match status" value="1"/>
</dbReference>
<comment type="catalytic activity">
    <reaction evidence="22">
        <text>choline(out) = choline(in)</text>
        <dbReference type="Rhea" id="RHEA:32751"/>
        <dbReference type="ChEBI" id="CHEBI:15354"/>
    </reaction>
</comment>
<evidence type="ECO:0000256" key="10">
    <source>
        <dbReference type="ARBA" id="ARBA00023157"/>
    </source>
</evidence>
<keyword evidence="8 26" id="KW-0406">Ion transport</keyword>
<evidence type="ECO:0000256" key="19">
    <source>
        <dbReference type="ARBA" id="ARBA00036239"/>
    </source>
</evidence>
<evidence type="ECO:0000256" key="22">
    <source>
        <dbReference type="ARBA" id="ARBA00036811"/>
    </source>
</evidence>
<dbReference type="CDD" id="cd19051">
    <property type="entry name" value="LGIC_TM_cation"/>
    <property type="match status" value="1"/>
</dbReference>
<dbReference type="InterPro" id="IPR006202">
    <property type="entry name" value="Neur_chan_lig-bd"/>
</dbReference>
<keyword evidence="13" id="KW-0628">Postsynaptic cell membrane</keyword>
<dbReference type="SUPFAM" id="SSF63712">
    <property type="entry name" value="Nicotinic receptor ligand binding domain-like"/>
    <property type="match status" value="1"/>
</dbReference>
<dbReference type="InterPro" id="IPR006201">
    <property type="entry name" value="Neur_channel"/>
</dbReference>
<evidence type="ECO:0000256" key="11">
    <source>
        <dbReference type="ARBA" id="ARBA00023170"/>
    </source>
</evidence>
<dbReference type="PRINTS" id="PR00252">
    <property type="entry name" value="NRIONCHANNEL"/>
</dbReference>
<keyword evidence="6 26" id="KW-1133">Transmembrane helix</keyword>
<feature type="domain" description="Neurotransmitter-gated ion-channel ligand-binding" evidence="28">
    <location>
        <begin position="30"/>
        <end position="233"/>
    </location>
</feature>
<dbReference type="SUPFAM" id="SSF90112">
    <property type="entry name" value="Neurotransmitter-gated ion-channel transmembrane pore"/>
    <property type="match status" value="1"/>
</dbReference>
<evidence type="ECO:0000256" key="15">
    <source>
        <dbReference type="ARBA" id="ARBA00023303"/>
    </source>
</evidence>
<evidence type="ECO:0000256" key="2">
    <source>
        <dbReference type="ARBA" id="ARBA00022448"/>
    </source>
</evidence>
<keyword evidence="5 26" id="KW-0732">Signal</keyword>
<keyword evidence="11" id="KW-0675">Receptor</keyword>
<evidence type="ECO:0000256" key="18">
    <source>
        <dbReference type="ARBA" id="ARBA00034430"/>
    </source>
</evidence>
<evidence type="ECO:0000256" key="13">
    <source>
        <dbReference type="ARBA" id="ARBA00023257"/>
    </source>
</evidence>
<evidence type="ECO:0000256" key="16">
    <source>
        <dbReference type="ARBA" id="ARBA00034104"/>
    </source>
</evidence>
<feature type="transmembrane region" description="Helical" evidence="26">
    <location>
        <begin position="234"/>
        <end position="255"/>
    </location>
</feature>
<keyword evidence="14" id="KW-1071">Ligand-gated ion channel</keyword>
<dbReference type="AlphaFoldDB" id="A0AA97J1D2"/>
<evidence type="ECO:0000256" key="20">
    <source>
        <dbReference type="ARBA" id="ARBA00036634"/>
    </source>
</evidence>
<dbReference type="InterPro" id="IPR036734">
    <property type="entry name" value="Neur_chan_lig-bd_sf"/>
</dbReference>